<evidence type="ECO:0000313" key="2">
    <source>
        <dbReference type="EMBL" id="JAT93378.1"/>
    </source>
</evidence>
<reference evidence="2" key="1">
    <citation type="journal article" date="2017" name="Front. Cell. Infect. Microbiol.">
        <title>The Distinct Transcriptional Response of the Midgut of Amblyomma sculptum and Amblyomma aureolatum Ticks to Rickettsia rickettsii Correlates to Their Differences in Susceptibility to Infection.</title>
        <authorList>
            <person name="Martins L.A."/>
            <person name="Galletti M.F.B.M."/>
            <person name="Ribeiro J.M."/>
            <person name="Fujita A."/>
            <person name="Costa F.B."/>
            <person name="Labruna M.B."/>
            <person name="Daffre S."/>
            <person name="Fogaca A.C."/>
        </authorList>
    </citation>
    <scope>NUCLEOTIDE SEQUENCE</scope>
</reference>
<dbReference type="Pfam" id="PF21788">
    <property type="entry name" value="TNP-like_GBD"/>
    <property type="match status" value="1"/>
</dbReference>
<protein>
    <recommendedName>
        <fullName evidence="1">Transposable element P transposase-like GTP-binding insertion domain-containing protein</fullName>
    </recommendedName>
</protein>
<name>A0A1E1X2C7_9ACAR</name>
<dbReference type="EMBL" id="GFAC01005810">
    <property type="protein sequence ID" value="JAT93378.1"/>
    <property type="molecule type" value="mRNA"/>
</dbReference>
<dbReference type="AlphaFoldDB" id="A0A1E1X2C7"/>
<sequence length="453" mass="51006">LFYPHFDLSNNSIHPDCIDWASFKDVRELYKQEAAELLKCGYGLTSRALNPSNLERQNVKLALQVFSPFVAEALRANKSEPVLHHAESTADFITIIVRWWSIVNVKTPLKGIHHRNIFEEPISRTENDPKILFLNAIITWLDVWEFLKHDAGILTKETLSALRLSVYSLSEFAKYCLQELGHRYVLLGKIQTDCLESRFGQYRQLAGSQYHISVRQLYESEGRIRLQNTLPVITADDLQNIESGTSSSVESTFSISVSENDLNALSSRMPVVAYVAGYCAHAALKALKCDTCRENLVTASEQAQTEDDDDDINSLIRQLDRGGLKFPSPFVVTLVMHAEVIVKKLAEKENCAEFLSGSNQKKLVSKLIVESLPESEEMITCMKGHTYEQLTSLLANCATNILLNNLCKQKNDLARVAKENEKKKGKLVSLLRNEHLCFSTTLMSFHSVGCCSK</sequence>
<organism evidence="2">
    <name type="scientific">Amblyomma aureolatum</name>
    <dbReference type="NCBI Taxonomy" id="187763"/>
    <lineage>
        <taxon>Eukaryota</taxon>
        <taxon>Metazoa</taxon>
        <taxon>Ecdysozoa</taxon>
        <taxon>Arthropoda</taxon>
        <taxon>Chelicerata</taxon>
        <taxon>Arachnida</taxon>
        <taxon>Acari</taxon>
        <taxon>Parasitiformes</taxon>
        <taxon>Ixodida</taxon>
        <taxon>Ixodoidea</taxon>
        <taxon>Ixodidae</taxon>
        <taxon>Amblyomminae</taxon>
        <taxon>Amblyomma</taxon>
    </lineage>
</organism>
<dbReference type="InterPro" id="IPR048366">
    <property type="entry name" value="TNP-like_GBD"/>
</dbReference>
<feature type="non-terminal residue" evidence="2">
    <location>
        <position position="1"/>
    </location>
</feature>
<feature type="domain" description="Transposable element P transposase-like GTP-binding insertion" evidence="1">
    <location>
        <begin position="21"/>
        <end position="109"/>
    </location>
</feature>
<evidence type="ECO:0000259" key="1">
    <source>
        <dbReference type="Pfam" id="PF21788"/>
    </source>
</evidence>
<proteinExistence type="evidence at transcript level"/>
<accession>A0A1E1X2C7</accession>